<comment type="caution">
    <text evidence="2">The sequence shown here is derived from an EMBL/GenBank/DDBJ whole genome shotgun (WGS) entry which is preliminary data.</text>
</comment>
<dbReference type="AlphaFoldDB" id="A0AA38C618"/>
<dbReference type="EMBL" id="JAHRHJ020000011">
    <property type="protein sequence ID" value="KAH9294645.1"/>
    <property type="molecule type" value="Genomic_DNA"/>
</dbReference>
<feature type="non-terminal residue" evidence="2">
    <location>
        <position position="1"/>
    </location>
</feature>
<accession>A0AA38C618</accession>
<organism evidence="2 3">
    <name type="scientific">Taxus chinensis</name>
    <name type="common">Chinese yew</name>
    <name type="synonym">Taxus wallichiana var. chinensis</name>
    <dbReference type="NCBI Taxonomy" id="29808"/>
    <lineage>
        <taxon>Eukaryota</taxon>
        <taxon>Viridiplantae</taxon>
        <taxon>Streptophyta</taxon>
        <taxon>Embryophyta</taxon>
        <taxon>Tracheophyta</taxon>
        <taxon>Spermatophyta</taxon>
        <taxon>Pinopsida</taxon>
        <taxon>Pinidae</taxon>
        <taxon>Conifers II</taxon>
        <taxon>Cupressales</taxon>
        <taxon>Taxaceae</taxon>
        <taxon>Taxus</taxon>
    </lineage>
</organism>
<gene>
    <name evidence="2" type="ORF">KI387_038233</name>
</gene>
<feature type="region of interest" description="Disordered" evidence="1">
    <location>
        <begin position="16"/>
        <end position="50"/>
    </location>
</feature>
<evidence type="ECO:0000313" key="3">
    <source>
        <dbReference type="Proteomes" id="UP000824469"/>
    </source>
</evidence>
<sequence length="50" mass="5649">REVFKVQISFQATTHDSMPNGLLQATGDHSSSRQITPLSRQNCYPKFTPQ</sequence>
<name>A0AA38C618_TAXCH</name>
<protein>
    <submittedName>
        <fullName evidence="2">Uncharacterized protein</fullName>
    </submittedName>
</protein>
<dbReference type="Proteomes" id="UP000824469">
    <property type="component" value="Unassembled WGS sequence"/>
</dbReference>
<evidence type="ECO:0000256" key="1">
    <source>
        <dbReference type="SAM" id="MobiDB-lite"/>
    </source>
</evidence>
<reference evidence="2 3" key="1">
    <citation type="journal article" date="2021" name="Nat. Plants">
        <title>The Taxus genome provides insights into paclitaxel biosynthesis.</title>
        <authorList>
            <person name="Xiong X."/>
            <person name="Gou J."/>
            <person name="Liao Q."/>
            <person name="Li Y."/>
            <person name="Zhou Q."/>
            <person name="Bi G."/>
            <person name="Li C."/>
            <person name="Du R."/>
            <person name="Wang X."/>
            <person name="Sun T."/>
            <person name="Guo L."/>
            <person name="Liang H."/>
            <person name="Lu P."/>
            <person name="Wu Y."/>
            <person name="Zhang Z."/>
            <person name="Ro D.K."/>
            <person name="Shang Y."/>
            <person name="Huang S."/>
            <person name="Yan J."/>
        </authorList>
    </citation>
    <scope>NUCLEOTIDE SEQUENCE [LARGE SCALE GENOMIC DNA]</scope>
    <source>
        <strain evidence="2">Ta-2019</strain>
    </source>
</reference>
<evidence type="ECO:0000313" key="2">
    <source>
        <dbReference type="EMBL" id="KAH9294645.1"/>
    </source>
</evidence>
<feature type="non-terminal residue" evidence="2">
    <location>
        <position position="50"/>
    </location>
</feature>
<feature type="compositionally biased region" description="Polar residues" evidence="1">
    <location>
        <begin position="27"/>
        <end position="42"/>
    </location>
</feature>
<proteinExistence type="predicted"/>
<keyword evidence="3" id="KW-1185">Reference proteome</keyword>